<dbReference type="Pfam" id="PF20126">
    <property type="entry name" value="TumE"/>
    <property type="match status" value="1"/>
</dbReference>
<dbReference type="AlphaFoldDB" id="A0A238XD89"/>
<organism evidence="2 3">
    <name type="scientific">Halorubrum vacuolatum</name>
    <name type="common">Natronobacterium vacuolatum</name>
    <dbReference type="NCBI Taxonomy" id="63740"/>
    <lineage>
        <taxon>Archaea</taxon>
        <taxon>Methanobacteriati</taxon>
        <taxon>Methanobacteriota</taxon>
        <taxon>Stenosarchaea group</taxon>
        <taxon>Halobacteria</taxon>
        <taxon>Halobacteriales</taxon>
        <taxon>Haloferacaceae</taxon>
        <taxon>Halorubrum</taxon>
    </lineage>
</organism>
<evidence type="ECO:0000313" key="3">
    <source>
        <dbReference type="Proteomes" id="UP000198397"/>
    </source>
</evidence>
<dbReference type="InterPro" id="IPR045397">
    <property type="entry name" value="TumE-like"/>
</dbReference>
<reference evidence="2 3" key="1">
    <citation type="submission" date="2017-06" db="EMBL/GenBank/DDBJ databases">
        <authorList>
            <person name="Kim H.J."/>
            <person name="Triplett B.A."/>
        </authorList>
    </citation>
    <scope>NUCLEOTIDE SEQUENCE [LARGE SCALE GENOMIC DNA]</scope>
    <source>
        <strain evidence="2 3">DSM 8800</strain>
    </source>
</reference>
<feature type="region of interest" description="Disordered" evidence="1">
    <location>
        <begin position="99"/>
        <end position="118"/>
    </location>
</feature>
<gene>
    <name evidence="2" type="ORF">SAMN06264855_11639</name>
</gene>
<dbReference type="RefSeq" id="WP_089385512.1">
    <property type="nucleotide sequence ID" value="NZ_FZNQ01000016.1"/>
</dbReference>
<sequence>MQFDDGDGESHTLRGTIDVTKLDAFREAFTTIEPMASGEIDDRLNPRELRLTIPYAVGEAETTIFTVRWTTANDYNIHYSDTSGRNLRWDIHPHDFTAPSDDRHFHPPPDASSADTHVEQSCLREYSVDVVARATHLLWRQALDEGSMTNINAGTNQP</sequence>
<protein>
    <submittedName>
        <fullName evidence="2">Uncharacterized protein</fullName>
    </submittedName>
</protein>
<name>A0A238XD89_HALVU</name>
<dbReference type="EMBL" id="FZNQ01000016">
    <property type="protein sequence ID" value="SNR56986.1"/>
    <property type="molecule type" value="Genomic_DNA"/>
</dbReference>
<proteinExistence type="predicted"/>
<evidence type="ECO:0000256" key="1">
    <source>
        <dbReference type="SAM" id="MobiDB-lite"/>
    </source>
</evidence>
<dbReference type="Proteomes" id="UP000198397">
    <property type="component" value="Unassembled WGS sequence"/>
</dbReference>
<evidence type="ECO:0000313" key="2">
    <source>
        <dbReference type="EMBL" id="SNR56986.1"/>
    </source>
</evidence>
<keyword evidence="3" id="KW-1185">Reference proteome</keyword>
<accession>A0A238XD89</accession>
<dbReference type="OrthoDB" id="259945at2157"/>